<gene>
    <name evidence="7" type="ORF">L1F06_000060</name>
</gene>
<accession>A0ABY5A7N5</accession>
<dbReference type="Gene3D" id="3.40.50.200">
    <property type="entry name" value="Peptidase S8/S53 domain"/>
    <property type="match status" value="1"/>
</dbReference>
<dbReference type="InterPro" id="IPR034074">
    <property type="entry name" value="Y4bN_pept_dom"/>
</dbReference>
<dbReference type="Proteomes" id="UP001054897">
    <property type="component" value="Chromosome"/>
</dbReference>
<keyword evidence="4" id="KW-0720">Serine protease</keyword>
<sequence length="830" mass="91406">MADQNAGQRPHFLFQGTGKAERFQSTAAGGGEKRIPPQDRASHGAALLGQLGHIRQDIGKAVQLQRQVGLEAGLGLQIEFKSQPSIELAFESLARSRQHIELLNVRHDEAAQTTFATVFVPDGQLKTFENLVAQYLENDTGKGQPRNAPLLNTIQQIRVATFEALWTDDKSALPADAEQSLWWEFWLPVRDDRESVLQRFRSTAGACGFKISQHVLYFPERTVINVHGTLAQITQSMALLNEVAEIRRAKETAEFFDALEPNEQRRWVDELLARTTIADNVPVHICLLDTGVNPGHPLLAPGIDVQDLHTINTEWGAHDNHGHGTGLAGVALYGDLVGPLTDSGPVAINHRLESVKVLPAAAGNQDEPFGALTIQAIAEPEFAQPERKRIFSMAITSTDGRDRGRPSAWSATVDALAFDVLGERLTPRLIIISAGNADESEYLNYPASNLTDAVHDPGQAWNALCVGAYTQKARIDPPSPGYQPLAPAGSLSPFSTTSLNWTGSPWPLKPDVVFEGGNLAKDSKWACTHSSLCLLTANHQPHKSLFSTTWATSAASALAARMAAQILAAYPQLWPETIRALMVHSAEWTERMQQDFLTGAKKADYAGLVRTCGFGVPDLGRALWSAADSLTLIVEDELQPFMKQGPKSPTARDMHLHLLPWPKQELLDLGETDVEMRVTLSYFVEPNPGVAERGVKGRYRYESHGLRFEVSRPGEDETDFRQRINQRARDEEEGIYQGGGSDTRWLLGTRSRHRGSLHSDIWKGTAADLSGLGMLAVYPALGWWKTLLKENRVNNRTRYSLVVSIKTQQTDVDLYNAIETQIAVPALIET</sequence>
<dbReference type="PANTHER" id="PTHR43806">
    <property type="entry name" value="PEPTIDASE S8"/>
    <property type="match status" value="1"/>
</dbReference>
<proteinExistence type="inferred from homology"/>
<evidence type="ECO:0000313" key="8">
    <source>
        <dbReference type="Proteomes" id="UP001054897"/>
    </source>
</evidence>
<keyword evidence="8" id="KW-1185">Reference proteome</keyword>
<feature type="compositionally biased region" description="Basic and acidic residues" evidence="5">
    <location>
        <begin position="31"/>
        <end position="41"/>
    </location>
</feature>
<organism evidence="7 8">
    <name type="scientific">Ectopseudomonas hydrolytica</name>
    <dbReference type="NCBI Taxonomy" id="2493633"/>
    <lineage>
        <taxon>Bacteria</taxon>
        <taxon>Pseudomonadati</taxon>
        <taxon>Pseudomonadota</taxon>
        <taxon>Gammaproteobacteria</taxon>
        <taxon>Pseudomonadales</taxon>
        <taxon>Pseudomonadaceae</taxon>
        <taxon>Ectopseudomonas</taxon>
    </lineage>
</organism>
<dbReference type="Pfam" id="PF00082">
    <property type="entry name" value="Peptidase_S8"/>
    <property type="match status" value="1"/>
</dbReference>
<evidence type="ECO:0000256" key="5">
    <source>
        <dbReference type="SAM" id="MobiDB-lite"/>
    </source>
</evidence>
<dbReference type="PANTHER" id="PTHR43806:SF11">
    <property type="entry name" value="CEREVISIN-RELATED"/>
    <property type="match status" value="1"/>
</dbReference>
<evidence type="ECO:0000256" key="1">
    <source>
        <dbReference type="ARBA" id="ARBA00011073"/>
    </source>
</evidence>
<dbReference type="RefSeq" id="WP_252576710.1">
    <property type="nucleotide sequence ID" value="NZ_CP099397.1"/>
</dbReference>
<feature type="domain" description="Peptidase S8/S53" evidence="6">
    <location>
        <begin position="283"/>
        <end position="615"/>
    </location>
</feature>
<dbReference type="CDD" id="cd04847">
    <property type="entry name" value="Peptidases_S8_Subtilisin_like_2"/>
    <property type="match status" value="1"/>
</dbReference>
<evidence type="ECO:0000256" key="2">
    <source>
        <dbReference type="ARBA" id="ARBA00022670"/>
    </source>
</evidence>
<feature type="region of interest" description="Disordered" evidence="5">
    <location>
        <begin position="1"/>
        <end position="41"/>
    </location>
</feature>
<dbReference type="SUPFAM" id="SSF52743">
    <property type="entry name" value="Subtilisin-like"/>
    <property type="match status" value="1"/>
</dbReference>
<dbReference type="InterPro" id="IPR036852">
    <property type="entry name" value="Peptidase_S8/S53_dom_sf"/>
</dbReference>
<dbReference type="EMBL" id="CP099397">
    <property type="protein sequence ID" value="USR39863.1"/>
    <property type="molecule type" value="Genomic_DNA"/>
</dbReference>
<dbReference type="InterPro" id="IPR015500">
    <property type="entry name" value="Peptidase_S8_subtilisin-rel"/>
</dbReference>
<dbReference type="InterPro" id="IPR000209">
    <property type="entry name" value="Peptidase_S8/S53_dom"/>
</dbReference>
<comment type="similarity">
    <text evidence="1">Belongs to the peptidase S8 family.</text>
</comment>
<name>A0ABY5A7N5_9GAMM</name>
<dbReference type="InterPro" id="IPR050131">
    <property type="entry name" value="Peptidase_S8_subtilisin-like"/>
</dbReference>
<evidence type="ECO:0000259" key="6">
    <source>
        <dbReference type="Pfam" id="PF00082"/>
    </source>
</evidence>
<keyword evidence="2" id="KW-0645">Protease</keyword>
<dbReference type="GeneID" id="300079327"/>
<reference evidence="7" key="1">
    <citation type="submission" date="2022-06" db="EMBL/GenBank/DDBJ databases">
        <title>Complete genome of Pseudomonas hydrolytica DSWY01T.</title>
        <authorList>
            <person name="Jung J."/>
            <person name="Jeon C.O."/>
        </authorList>
    </citation>
    <scope>NUCLEOTIDE SEQUENCE</scope>
    <source>
        <strain evidence="7">DSWY01</strain>
    </source>
</reference>
<protein>
    <submittedName>
        <fullName evidence="7">S8 family peptidase</fullName>
    </submittedName>
</protein>
<evidence type="ECO:0000256" key="3">
    <source>
        <dbReference type="ARBA" id="ARBA00022801"/>
    </source>
</evidence>
<evidence type="ECO:0000313" key="7">
    <source>
        <dbReference type="EMBL" id="USR39863.1"/>
    </source>
</evidence>
<dbReference type="PRINTS" id="PR00723">
    <property type="entry name" value="SUBTILISIN"/>
</dbReference>
<keyword evidence="3" id="KW-0378">Hydrolase</keyword>
<evidence type="ECO:0000256" key="4">
    <source>
        <dbReference type="ARBA" id="ARBA00022825"/>
    </source>
</evidence>